<dbReference type="GeneID" id="3865254"/>
<evidence type="ECO:0000259" key="10">
    <source>
        <dbReference type="PROSITE" id="PS50172"/>
    </source>
</evidence>
<dbReference type="Pfam" id="PF21960">
    <property type="entry name" value="RCF1-5-like_lid"/>
    <property type="match status" value="1"/>
</dbReference>
<evidence type="ECO:0000313" key="12">
    <source>
        <dbReference type="Proteomes" id="UP000001950"/>
    </source>
</evidence>
<dbReference type="InterPro" id="IPR008921">
    <property type="entry name" value="DNA_pol3_clamp-load_cplx_C"/>
</dbReference>
<evidence type="ECO:0000256" key="1">
    <source>
        <dbReference type="ARBA" id="ARBA00004123"/>
    </source>
</evidence>
<dbReference type="PIRSF" id="PIRSF036578">
    <property type="entry name" value="RFC1"/>
    <property type="match status" value="1"/>
</dbReference>
<dbReference type="InterPro" id="IPR003959">
    <property type="entry name" value="ATPase_AAA_core"/>
</dbReference>
<feature type="domain" description="BRCT" evidence="10">
    <location>
        <begin position="342"/>
        <end position="434"/>
    </location>
</feature>
<comment type="subcellular location">
    <subcellularLocation>
        <location evidence="1 8">Nucleus</location>
    </subcellularLocation>
</comment>
<dbReference type="InterPro" id="IPR013725">
    <property type="entry name" value="DNA_replication_fac_RFC1_C"/>
</dbReference>
<dbReference type="Proteomes" id="UP000001950">
    <property type="component" value="Chromosome 3"/>
</dbReference>
<dbReference type="PANTHER" id="PTHR23389:SF6">
    <property type="entry name" value="REPLICATION FACTOR C SUBUNIT 1"/>
    <property type="match status" value="1"/>
</dbReference>
<protein>
    <recommendedName>
        <fullName evidence="3 8">Replication factor C subunit 1</fullName>
    </recommendedName>
</protein>
<feature type="region of interest" description="Disordered" evidence="9">
    <location>
        <begin position="440"/>
        <end position="465"/>
    </location>
</feature>
<dbReference type="SMART" id="SM00292">
    <property type="entry name" value="BRCT"/>
    <property type="match status" value="1"/>
</dbReference>
<dbReference type="InterPro" id="IPR036420">
    <property type="entry name" value="BRCT_dom_sf"/>
</dbReference>
<dbReference type="Pfam" id="PF08519">
    <property type="entry name" value="RFC1"/>
    <property type="match status" value="1"/>
</dbReference>
<dbReference type="GO" id="GO:0003677">
    <property type="term" value="F:DNA binding"/>
    <property type="evidence" value="ECO:0007669"/>
    <property type="project" value="InterPro"/>
</dbReference>
<dbReference type="STRING" id="5874.Q4UBG2"/>
<feature type="region of interest" description="Disordered" evidence="9">
    <location>
        <begin position="80"/>
        <end position="144"/>
    </location>
</feature>
<dbReference type="InParanoid" id="Q4UBG2"/>
<keyword evidence="7 8" id="KW-0539">Nucleus</keyword>
<evidence type="ECO:0000256" key="4">
    <source>
        <dbReference type="ARBA" id="ARBA00022705"/>
    </source>
</evidence>
<keyword evidence="5 8" id="KW-0547">Nucleotide-binding</keyword>
<evidence type="ECO:0000256" key="6">
    <source>
        <dbReference type="ARBA" id="ARBA00022840"/>
    </source>
</evidence>
<dbReference type="PROSITE" id="PS50172">
    <property type="entry name" value="BRCT"/>
    <property type="match status" value="1"/>
</dbReference>
<dbReference type="GO" id="GO:0006260">
    <property type="term" value="P:DNA replication"/>
    <property type="evidence" value="ECO:0007669"/>
    <property type="project" value="UniProtKB-KW"/>
</dbReference>
<evidence type="ECO:0000256" key="5">
    <source>
        <dbReference type="ARBA" id="ARBA00022741"/>
    </source>
</evidence>
<dbReference type="OrthoDB" id="365044at2759"/>
<dbReference type="AlphaFoldDB" id="Q4UBG2"/>
<dbReference type="EMBL" id="CR940352">
    <property type="protein sequence ID" value="CAI75839.1"/>
    <property type="molecule type" value="Genomic_DNA"/>
</dbReference>
<dbReference type="GO" id="GO:0003689">
    <property type="term" value="F:DNA clamp loader activity"/>
    <property type="evidence" value="ECO:0007669"/>
    <property type="project" value="UniProtKB-UniRule"/>
</dbReference>
<dbReference type="FunFam" id="3.40.50.300:FF:000395">
    <property type="entry name" value="Replication factor C subunit 1"/>
    <property type="match status" value="1"/>
</dbReference>
<evidence type="ECO:0000256" key="3">
    <source>
        <dbReference type="ARBA" id="ARBA00020401"/>
    </source>
</evidence>
<dbReference type="KEGG" id="tan:TA18630"/>
<dbReference type="RefSeq" id="XP_955315.1">
    <property type="nucleotide sequence ID" value="XM_950222.1"/>
</dbReference>
<keyword evidence="12" id="KW-1185">Reference proteome</keyword>
<dbReference type="OMA" id="LFDNCNK"/>
<feature type="compositionally biased region" description="Basic residues" evidence="9">
    <location>
        <begin position="948"/>
        <end position="961"/>
    </location>
</feature>
<proteinExistence type="inferred from homology"/>
<dbReference type="SUPFAM" id="SSF48019">
    <property type="entry name" value="post-AAA+ oligomerization domain-like"/>
    <property type="match status" value="1"/>
</dbReference>
<feature type="compositionally biased region" description="Polar residues" evidence="9">
    <location>
        <begin position="164"/>
        <end position="179"/>
    </location>
</feature>
<dbReference type="InterPro" id="IPR027417">
    <property type="entry name" value="P-loop_NTPase"/>
</dbReference>
<feature type="compositionally biased region" description="Low complexity" evidence="9">
    <location>
        <begin position="11"/>
        <end position="25"/>
    </location>
</feature>
<comment type="similarity">
    <text evidence="2 8">Belongs to the activator 1 large subunit family.</text>
</comment>
<dbReference type="InterPro" id="IPR047854">
    <property type="entry name" value="RFC_lid"/>
</dbReference>
<dbReference type="InterPro" id="IPR003593">
    <property type="entry name" value="AAA+_ATPase"/>
</dbReference>
<organism evidence="11 12">
    <name type="scientific">Theileria annulata</name>
    <dbReference type="NCBI Taxonomy" id="5874"/>
    <lineage>
        <taxon>Eukaryota</taxon>
        <taxon>Sar</taxon>
        <taxon>Alveolata</taxon>
        <taxon>Apicomplexa</taxon>
        <taxon>Aconoidasida</taxon>
        <taxon>Piroplasmida</taxon>
        <taxon>Theileriidae</taxon>
        <taxon>Theileria</taxon>
    </lineage>
</organism>
<dbReference type="GO" id="GO:0016887">
    <property type="term" value="F:ATP hydrolysis activity"/>
    <property type="evidence" value="ECO:0007669"/>
    <property type="project" value="InterPro"/>
</dbReference>
<dbReference type="FunCoup" id="Q4UBG2">
    <property type="interactions" value="402"/>
</dbReference>
<dbReference type="PANTHER" id="PTHR23389">
    <property type="entry name" value="CHROMOSOME TRANSMISSION FIDELITY FACTOR 18"/>
    <property type="match status" value="1"/>
</dbReference>
<evidence type="ECO:0000256" key="8">
    <source>
        <dbReference type="PIRNR" id="PIRNR036578"/>
    </source>
</evidence>
<evidence type="ECO:0000313" key="11">
    <source>
        <dbReference type="EMBL" id="CAI75839.1"/>
    </source>
</evidence>
<dbReference type="Pfam" id="PF00533">
    <property type="entry name" value="BRCT"/>
    <property type="match status" value="1"/>
</dbReference>
<feature type="compositionally biased region" description="Polar residues" evidence="9">
    <location>
        <begin position="197"/>
        <end position="208"/>
    </location>
</feature>
<dbReference type="GO" id="GO:0005634">
    <property type="term" value="C:nucleus"/>
    <property type="evidence" value="ECO:0007669"/>
    <property type="project" value="UniProtKB-SubCell"/>
</dbReference>
<evidence type="ECO:0000256" key="7">
    <source>
        <dbReference type="ARBA" id="ARBA00023242"/>
    </source>
</evidence>
<sequence>MDIRSFFAKANTSNTNTNSNTINSTAKVGKSKGEDDKSPKNEKDDKLKEPVESKEDESKNIEFDEFEFLNKTKRSLKRRIIYSSDSDSNSDETPQRIISNPNSPKPDLIDASEKVQPVPEEQIKDVEQQMNDESEAKNKEEDYEEVKSALGTIVEKLKAEMVEESTNSNLQTDNQSLSNDENDTTDPPDVVSDKNHQNVNMDINTYLDTISMPKTPPETPSKPCKSSSNNSVYTISSNDSNTVSPINNTIDTINNTLLKDSGSTTPKTIIKVIKTFSPDKKKENVPMIPLFSSDSSPTVVSIPSDSSNSPVATVTNTNDNTDDNTTIVNNVNKDRDIVNSESSVGGIEGKKFVFTGEMSIDRLEATFRVKKLGGIVVSAVSGVTNYLVYGEKLEDGRPYQSGVKYKKALELNSKKNLNIQLLNEQQFLQLLQSNADSTVDTSSTVENTDNTSSIVEDVGNKGKNSVDGVEKDGMMLFDKYKPKGLVDVIGNPRQIERLKDWLKHFSKDKAKDEFKAALLSGPPGIGKTTCAKLVGQFYNYHVIEFNASDQRTKNSIERISPLVTGTLTLNTFGTPSSTDSNSVNHVDLNVKTLLILDEVDGMSTGDKGGLQAISDLIDITKCPIILICNDRLSQKMSALSNKCLDLRFTSPPIDLYMKRMNEICKLEKIQVTENLLLELYHKSNGDLRYALNYLQFYNLNTNIANSINKKDESHFQNLFDNCNKIFHLAKMPFNERINKVNDLFFTDYSLMSLMLQENYFKYTSNVTLLSKLSLIYVYGDIVNTVMARINNSGSVLKEKLSFPQWLGKFSTTNKNKRLLGDISRNLCRKTSLYGYNLVTDGYLNILYQIMMKKLIDADLVECVEYMNEMGITRDMLVEHISSLRLKNEENLYVKVPTPVKTKLTRLFSSQIMKTSTAKRKLKPQTIDVEGSVAEKSDDGLDSQGLNSKKLKPTRKLKKAKK</sequence>
<feature type="region of interest" description="Disordered" evidence="9">
    <location>
        <begin position="932"/>
        <end position="961"/>
    </location>
</feature>
<gene>
    <name evidence="11" type="ORF">TA18630</name>
</gene>
<dbReference type="InterPro" id="IPR001357">
    <property type="entry name" value="BRCT_dom"/>
</dbReference>
<dbReference type="Gene3D" id="1.20.272.10">
    <property type="match status" value="1"/>
</dbReference>
<feature type="compositionally biased region" description="Basic and acidic residues" evidence="9">
    <location>
        <begin position="31"/>
        <end position="60"/>
    </location>
</feature>
<dbReference type="Gene3D" id="3.40.50.10190">
    <property type="entry name" value="BRCT domain"/>
    <property type="match status" value="1"/>
</dbReference>
<dbReference type="GO" id="GO:0005524">
    <property type="term" value="F:ATP binding"/>
    <property type="evidence" value="ECO:0007669"/>
    <property type="project" value="UniProtKB-UniRule"/>
</dbReference>
<dbReference type="SMART" id="SM00382">
    <property type="entry name" value="AAA"/>
    <property type="match status" value="1"/>
</dbReference>
<dbReference type="CDD" id="cd17748">
    <property type="entry name" value="BRCT_DNA_ligase_like"/>
    <property type="match status" value="1"/>
</dbReference>
<feature type="compositionally biased region" description="Polar residues" evidence="9">
    <location>
        <begin position="440"/>
        <end position="454"/>
    </location>
</feature>
<dbReference type="SUPFAM" id="SSF52113">
    <property type="entry name" value="BRCT domain"/>
    <property type="match status" value="1"/>
</dbReference>
<keyword evidence="6 8" id="KW-0067">ATP-binding</keyword>
<dbReference type="GO" id="GO:0005663">
    <property type="term" value="C:DNA replication factor C complex"/>
    <property type="evidence" value="ECO:0007669"/>
    <property type="project" value="InterPro"/>
</dbReference>
<keyword evidence="4 8" id="KW-0235">DNA replication</keyword>
<dbReference type="VEuPathDB" id="PiroplasmaDB:TA18630"/>
<name>Q4UBG2_THEAN</name>
<dbReference type="Gene3D" id="1.10.8.60">
    <property type="match status" value="1"/>
</dbReference>
<feature type="region of interest" description="Disordered" evidence="9">
    <location>
        <begin position="1"/>
        <end position="60"/>
    </location>
</feature>
<evidence type="ECO:0000256" key="9">
    <source>
        <dbReference type="SAM" id="MobiDB-lite"/>
    </source>
</evidence>
<dbReference type="CDD" id="cd18140">
    <property type="entry name" value="HLD_clamp_RFC"/>
    <property type="match status" value="1"/>
</dbReference>
<evidence type="ECO:0000256" key="2">
    <source>
        <dbReference type="ARBA" id="ARBA00006116"/>
    </source>
</evidence>
<dbReference type="eggNOG" id="KOG1968">
    <property type="taxonomic scope" value="Eukaryota"/>
</dbReference>
<dbReference type="GO" id="GO:0006281">
    <property type="term" value="P:DNA repair"/>
    <property type="evidence" value="ECO:0007669"/>
    <property type="project" value="InterPro"/>
</dbReference>
<dbReference type="SUPFAM" id="SSF52540">
    <property type="entry name" value="P-loop containing nucleoside triphosphate hydrolases"/>
    <property type="match status" value="1"/>
</dbReference>
<dbReference type="Gene3D" id="3.40.50.300">
    <property type="entry name" value="P-loop containing nucleotide triphosphate hydrolases"/>
    <property type="match status" value="1"/>
</dbReference>
<accession>Q4UBG2</accession>
<feature type="region of interest" description="Disordered" evidence="9">
    <location>
        <begin position="162"/>
        <end position="229"/>
    </location>
</feature>
<dbReference type="Pfam" id="PF00004">
    <property type="entry name" value="AAA"/>
    <property type="match status" value="1"/>
</dbReference>
<dbReference type="InterPro" id="IPR012178">
    <property type="entry name" value="RFC1"/>
</dbReference>
<dbReference type="CDD" id="cd00009">
    <property type="entry name" value="AAA"/>
    <property type="match status" value="1"/>
</dbReference>
<reference evidence="11 12" key="1">
    <citation type="journal article" date="2005" name="Science">
        <title>Genome of the host-cell transforming parasite Theileria annulata compared with T. parva.</title>
        <authorList>
            <person name="Pain A."/>
            <person name="Renauld H."/>
            <person name="Berriman M."/>
            <person name="Murphy L."/>
            <person name="Yeats C.A."/>
            <person name="Weir W."/>
            <person name="Kerhornou A."/>
            <person name="Aslett M."/>
            <person name="Bishop R."/>
            <person name="Bouchier C."/>
            <person name="Cochet M."/>
            <person name="Coulson R.M.R."/>
            <person name="Cronin A."/>
            <person name="de Villiers E.P."/>
            <person name="Fraser A."/>
            <person name="Fosker N."/>
            <person name="Gardner M."/>
            <person name="Goble A."/>
            <person name="Griffiths-Jones S."/>
            <person name="Harris D.E."/>
            <person name="Katzer F."/>
            <person name="Larke N."/>
            <person name="Lord A."/>
            <person name="Maser P."/>
            <person name="McKellar S."/>
            <person name="Mooney P."/>
            <person name="Morton F."/>
            <person name="Nene V."/>
            <person name="O'Neil S."/>
            <person name="Price C."/>
            <person name="Quail M.A."/>
            <person name="Rabbinowitsch E."/>
            <person name="Rawlings N.D."/>
            <person name="Rutter S."/>
            <person name="Saunders D."/>
            <person name="Seeger K."/>
            <person name="Shah T."/>
            <person name="Squares R."/>
            <person name="Squares S."/>
            <person name="Tivey A."/>
            <person name="Walker A.R."/>
            <person name="Woodward J."/>
            <person name="Dobbelaere D.A.E."/>
            <person name="Langsley G."/>
            <person name="Rajandream M.A."/>
            <person name="McKeever D."/>
            <person name="Shiels B."/>
            <person name="Tait A."/>
            <person name="Barrell B.G."/>
            <person name="Hall N."/>
        </authorList>
    </citation>
    <scope>NUCLEOTIDE SEQUENCE [LARGE SCALE GENOMIC DNA]</scope>
    <source>
        <strain evidence="12">Ankara</strain>
    </source>
</reference>